<organism evidence="1 2">
    <name type="scientific">Thiospirochaeta perfilievii</name>
    <dbReference type="NCBI Taxonomy" id="252967"/>
    <lineage>
        <taxon>Bacteria</taxon>
        <taxon>Pseudomonadati</taxon>
        <taxon>Spirochaetota</taxon>
        <taxon>Spirochaetia</taxon>
        <taxon>Spirochaetales</taxon>
        <taxon>Spirochaetaceae</taxon>
        <taxon>Thiospirochaeta</taxon>
    </lineage>
</organism>
<sequence>MKKIGINVYITEGCRLTKESSLKLIKKTEEIFRSNGFYLSFPIISITYVEKILDDGTSIFDFNMDNRITKSYLLNSNPHFFSVEKHKEISVFPHNDTINLVLVKSLHDTGVDSWPNAATFEKTNTIFISETCYETTLAHIMMKHFGISDQYHNPKNLSYGCDLLRLDTKMSEEEKLILSEELSESVTNI</sequence>
<evidence type="ECO:0000313" key="1">
    <source>
        <dbReference type="EMBL" id="QEN05803.1"/>
    </source>
</evidence>
<dbReference type="EMBL" id="CP035807">
    <property type="protein sequence ID" value="QEN05803.1"/>
    <property type="molecule type" value="Genomic_DNA"/>
</dbReference>
<proteinExistence type="predicted"/>
<gene>
    <name evidence="1" type="ORF">EW093_14195</name>
</gene>
<reference evidence="1 2" key="2">
    <citation type="submission" date="2019-09" db="EMBL/GenBank/DDBJ databases">
        <title>Complete Genome Sequence and Methylome Analysis of free living Spirochaetas.</title>
        <authorList>
            <person name="Leshcheva N."/>
            <person name="Mikheeva N."/>
        </authorList>
    </citation>
    <scope>NUCLEOTIDE SEQUENCE [LARGE SCALE GENOMIC DNA]</scope>
    <source>
        <strain evidence="1 2">P</strain>
    </source>
</reference>
<dbReference type="AlphaFoldDB" id="A0A5C1QCH2"/>
<protein>
    <submittedName>
        <fullName evidence="1">Uncharacterized protein</fullName>
    </submittedName>
</protein>
<dbReference type="RefSeq" id="WP_149569036.1">
    <property type="nucleotide sequence ID" value="NZ_CP035807.1"/>
</dbReference>
<dbReference type="Proteomes" id="UP000323824">
    <property type="component" value="Chromosome"/>
</dbReference>
<accession>A0A5C1QCH2</accession>
<reference evidence="1 2" key="1">
    <citation type="submission" date="2019-02" db="EMBL/GenBank/DDBJ databases">
        <authorList>
            <person name="Fomenkov A."/>
            <person name="Dubinina G."/>
            <person name="Grabovich M."/>
            <person name="Vincze T."/>
            <person name="Roberts R.J."/>
        </authorList>
    </citation>
    <scope>NUCLEOTIDE SEQUENCE [LARGE SCALE GENOMIC DNA]</scope>
    <source>
        <strain evidence="1 2">P</strain>
    </source>
</reference>
<dbReference type="KEGG" id="sper:EW093_14195"/>
<keyword evidence="2" id="KW-1185">Reference proteome</keyword>
<evidence type="ECO:0000313" key="2">
    <source>
        <dbReference type="Proteomes" id="UP000323824"/>
    </source>
</evidence>
<name>A0A5C1QCH2_9SPIO</name>